<dbReference type="Proteomes" id="UP000262825">
    <property type="component" value="Unassembled WGS sequence"/>
</dbReference>
<dbReference type="AlphaFoldDB" id="A0A376B5B7"/>
<keyword evidence="3" id="KW-1185">Reference proteome</keyword>
<protein>
    <submittedName>
        <fullName evidence="2">Related to Growth regulation protein</fullName>
    </submittedName>
</protein>
<name>A0A376B5B7_9ASCO</name>
<sequence>MTSSSGGTNTVNSQQAQSILTQVHSNANANANANASTDGNNATSLVNNLQQMADQDGDIHMNRAAHSNSTSTVDELIVHLNIEEHHYYITREQLLALPESLLLCLFPNGVFMTRDGQVITSLTSNDEVYVYNFSHVCFEYIMDIYTQATEDLVLHPVPGIYDKYSNGINNAIAAVNNPDIISNPSASNTSNGSTGFFHHLASTISGSSLIHNQHPHSSNDNTDVLHLNPSIIVLREDLDYYCIPLIKEIKGGLDIVMQQVKIAAGSYLSKQQSIFDGLYCSNRVKSGKLGVAEQHLMDMLCSSGLERHCDWGNRTQELGKTVISSLSLIRLKNETTQYYRDLLEKAYRERISSIQNTSGMFLLSPQATSNSSLDLSPSTSNISVSTNNNNKRRSRWADKLSNVRSRSQSRNKSKSRLGNNSGSHYKIRSLYDLVPKPDINPKLLLFWKKPARKCWWGNIEIDDLEIELPIGSYYKKDGGGVLVVDGGDGINIVKVKVPVRIHIRRVWTLEVSIVGV</sequence>
<accession>A0A376B5B7</accession>
<dbReference type="EMBL" id="UFAJ01000183">
    <property type="protein sequence ID" value="SSD59674.1"/>
    <property type="molecule type" value="Genomic_DNA"/>
</dbReference>
<evidence type="ECO:0000313" key="2">
    <source>
        <dbReference type="EMBL" id="SSD59674.1"/>
    </source>
</evidence>
<organism evidence="2 3">
    <name type="scientific">Saccharomycodes ludwigii</name>
    <dbReference type="NCBI Taxonomy" id="36035"/>
    <lineage>
        <taxon>Eukaryota</taxon>
        <taxon>Fungi</taxon>
        <taxon>Dikarya</taxon>
        <taxon>Ascomycota</taxon>
        <taxon>Saccharomycotina</taxon>
        <taxon>Saccharomycetes</taxon>
        <taxon>Saccharomycodales</taxon>
        <taxon>Saccharomycodaceae</taxon>
        <taxon>Saccharomycodes</taxon>
    </lineage>
</organism>
<reference evidence="3" key="1">
    <citation type="submission" date="2018-06" db="EMBL/GenBank/DDBJ databases">
        <authorList>
            <person name="Guldener U."/>
        </authorList>
    </citation>
    <scope>NUCLEOTIDE SEQUENCE [LARGE SCALE GENOMIC DNA]</scope>
    <source>
        <strain evidence="3">UTAD17</strain>
    </source>
</reference>
<proteinExistence type="predicted"/>
<gene>
    <name evidence="2" type="ORF">SCODWIG_01435</name>
</gene>
<feature type="region of interest" description="Disordered" evidence="1">
    <location>
        <begin position="371"/>
        <end position="421"/>
    </location>
</feature>
<dbReference type="SUPFAM" id="SSF54695">
    <property type="entry name" value="POZ domain"/>
    <property type="match status" value="1"/>
</dbReference>
<evidence type="ECO:0000256" key="1">
    <source>
        <dbReference type="SAM" id="MobiDB-lite"/>
    </source>
</evidence>
<dbReference type="InterPro" id="IPR011333">
    <property type="entry name" value="SKP1/BTB/POZ_sf"/>
</dbReference>
<dbReference type="VEuPathDB" id="FungiDB:SCODWIG_01435"/>
<evidence type="ECO:0000313" key="3">
    <source>
        <dbReference type="Proteomes" id="UP000262825"/>
    </source>
</evidence>
<feature type="compositionally biased region" description="Low complexity" evidence="1">
    <location>
        <begin position="371"/>
        <end position="389"/>
    </location>
</feature>